<dbReference type="GO" id="GO:0016020">
    <property type="term" value="C:membrane"/>
    <property type="evidence" value="ECO:0007669"/>
    <property type="project" value="TreeGrafter"/>
</dbReference>
<dbReference type="Proteomes" id="UP000807306">
    <property type="component" value="Unassembled WGS sequence"/>
</dbReference>
<dbReference type="EMBL" id="MU157828">
    <property type="protein sequence ID" value="KAF9533369.1"/>
    <property type="molecule type" value="Genomic_DNA"/>
</dbReference>
<feature type="binding site" evidence="9">
    <location>
        <position position="358"/>
    </location>
    <ligand>
        <name>Zn(2+)</name>
        <dbReference type="ChEBI" id="CHEBI:29105"/>
        <note>catalytic</note>
    </ligand>
</feature>
<dbReference type="InterPro" id="IPR050344">
    <property type="entry name" value="Peptidase_M1_aminopeptidases"/>
</dbReference>
<dbReference type="PRINTS" id="PR00756">
    <property type="entry name" value="ALADIPTASE"/>
</dbReference>
<dbReference type="SUPFAM" id="SSF55486">
    <property type="entry name" value="Metalloproteases ('zincins'), catalytic domain"/>
    <property type="match status" value="1"/>
</dbReference>
<dbReference type="EC" id="3.4.11.-" evidence="11"/>
<evidence type="ECO:0000256" key="7">
    <source>
        <dbReference type="ARBA" id="ARBA00023049"/>
    </source>
</evidence>
<dbReference type="OrthoDB" id="10031169at2759"/>
<dbReference type="GO" id="GO:0008270">
    <property type="term" value="F:zinc ion binding"/>
    <property type="evidence" value="ECO:0007669"/>
    <property type="project" value="UniProtKB-UniRule"/>
</dbReference>
<dbReference type="GO" id="GO:0005615">
    <property type="term" value="C:extracellular space"/>
    <property type="evidence" value="ECO:0007669"/>
    <property type="project" value="TreeGrafter"/>
</dbReference>
<dbReference type="GO" id="GO:0006508">
    <property type="term" value="P:proteolysis"/>
    <property type="evidence" value="ECO:0007669"/>
    <property type="project" value="UniProtKB-KW"/>
</dbReference>
<evidence type="ECO:0000256" key="9">
    <source>
        <dbReference type="PIRSR" id="PIRSR634016-3"/>
    </source>
</evidence>
<dbReference type="Gene3D" id="2.60.40.1730">
    <property type="entry name" value="tricorn interacting facor f3 domain"/>
    <property type="match status" value="1"/>
</dbReference>
<dbReference type="GO" id="GO:0042277">
    <property type="term" value="F:peptide binding"/>
    <property type="evidence" value="ECO:0007669"/>
    <property type="project" value="TreeGrafter"/>
</dbReference>
<feature type="domain" description="Aminopeptidase N-like N-terminal" evidence="14">
    <location>
        <begin position="21"/>
        <end position="223"/>
    </location>
</feature>
<evidence type="ECO:0000256" key="8">
    <source>
        <dbReference type="PIRSR" id="PIRSR634016-1"/>
    </source>
</evidence>
<feature type="binding site" evidence="9">
    <location>
        <position position="339"/>
    </location>
    <ligand>
        <name>Zn(2+)</name>
        <dbReference type="ChEBI" id="CHEBI:29105"/>
        <note>catalytic</note>
    </ligand>
</feature>
<dbReference type="InterPro" id="IPR024571">
    <property type="entry name" value="ERAP1-like_C_dom"/>
</dbReference>
<dbReference type="Gene3D" id="1.10.390.10">
    <property type="entry name" value="Neutral Protease Domain 2"/>
    <property type="match status" value="1"/>
</dbReference>
<evidence type="ECO:0000259" key="12">
    <source>
        <dbReference type="Pfam" id="PF01433"/>
    </source>
</evidence>
<evidence type="ECO:0000256" key="5">
    <source>
        <dbReference type="ARBA" id="ARBA00022801"/>
    </source>
</evidence>
<name>A0A9P6EQU0_9AGAR</name>
<evidence type="ECO:0000313" key="15">
    <source>
        <dbReference type="EMBL" id="KAF9533369.1"/>
    </source>
</evidence>
<feature type="domain" description="Peptidase M1 membrane alanine aminopeptidase" evidence="12">
    <location>
        <begin position="263"/>
        <end position="414"/>
    </location>
</feature>
<feature type="site" description="Transition state stabilizer" evidence="10">
    <location>
        <position position="419"/>
    </location>
</feature>
<evidence type="ECO:0000256" key="4">
    <source>
        <dbReference type="ARBA" id="ARBA00022723"/>
    </source>
</evidence>
<feature type="domain" description="ERAP1-like C-terminal" evidence="13">
    <location>
        <begin position="528"/>
        <end position="844"/>
    </location>
</feature>
<feature type="active site" description="Proton acceptor" evidence="8">
    <location>
        <position position="336"/>
    </location>
</feature>
<evidence type="ECO:0000256" key="6">
    <source>
        <dbReference type="ARBA" id="ARBA00022833"/>
    </source>
</evidence>
<keyword evidence="16" id="KW-1185">Reference proteome</keyword>
<dbReference type="InterPro" id="IPR001930">
    <property type="entry name" value="Peptidase_M1"/>
</dbReference>
<evidence type="ECO:0000256" key="3">
    <source>
        <dbReference type="ARBA" id="ARBA00022670"/>
    </source>
</evidence>
<keyword evidence="6 9" id="KW-0862">Zinc</keyword>
<dbReference type="Pfam" id="PF17900">
    <property type="entry name" value="Peptidase_M1_N"/>
    <property type="match status" value="1"/>
</dbReference>
<dbReference type="PANTHER" id="PTHR11533">
    <property type="entry name" value="PROTEASE M1 ZINC METALLOPROTEASE"/>
    <property type="match status" value="1"/>
</dbReference>
<evidence type="ECO:0000259" key="13">
    <source>
        <dbReference type="Pfam" id="PF11838"/>
    </source>
</evidence>
<evidence type="ECO:0000256" key="10">
    <source>
        <dbReference type="PIRSR" id="PIRSR634016-4"/>
    </source>
</evidence>
<comment type="cofactor">
    <cofactor evidence="9 11">
        <name>Zn(2+)</name>
        <dbReference type="ChEBI" id="CHEBI:29105"/>
    </cofactor>
    <text evidence="9 11">Binds 1 zinc ion per subunit.</text>
</comment>
<dbReference type="Pfam" id="PF11838">
    <property type="entry name" value="ERAP1_C"/>
    <property type="match status" value="1"/>
</dbReference>
<dbReference type="AlphaFoldDB" id="A0A9P6EQU0"/>
<dbReference type="InterPro" id="IPR027268">
    <property type="entry name" value="Peptidase_M4/M1_CTD_sf"/>
</dbReference>
<dbReference type="GO" id="GO:0005737">
    <property type="term" value="C:cytoplasm"/>
    <property type="evidence" value="ECO:0007669"/>
    <property type="project" value="TreeGrafter"/>
</dbReference>
<evidence type="ECO:0000256" key="11">
    <source>
        <dbReference type="RuleBase" id="RU364040"/>
    </source>
</evidence>
<accession>A0A9P6EQU0</accession>
<dbReference type="InterPro" id="IPR045357">
    <property type="entry name" value="Aminopeptidase_N-like_N"/>
</dbReference>
<comment type="similarity">
    <text evidence="1 11">Belongs to the peptidase M1 family.</text>
</comment>
<dbReference type="InterPro" id="IPR034016">
    <property type="entry name" value="M1_APN-typ"/>
</dbReference>
<reference evidence="15" key="1">
    <citation type="submission" date="2020-11" db="EMBL/GenBank/DDBJ databases">
        <authorList>
            <consortium name="DOE Joint Genome Institute"/>
            <person name="Ahrendt S."/>
            <person name="Riley R."/>
            <person name="Andreopoulos W."/>
            <person name="Labutti K."/>
            <person name="Pangilinan J."/>
            <person name="Ruiz-Duenas F.J."/>
            <person name="Barrasa J.M."/>
            <person name="Sanchez-Garcia M."/>
            <person name="Camarero S."/>
            <person name="Miyauchi S."/>
            <person name="Serrano A."/>
            <person name="Linde D."/>
            <person name="Babiker R."/>
            <person name="Drula E."/>
            <person name="Ayuso-Fernandez I."/>
            <person name="Pacheco R."/>
            <person name="Padilla G."/>
            <person name="Ferreira P."/>
            <person name="Barriuso J."/>
            <person name="Kellner H."/>
            <person name="Castanera R."/>
            <person name="Alfaro M."/>
            <person name="Ramirez L."/>
            <person name="Pisabarro A.G."/>
            <person name="Kuo A."/>
            <person name="Tritt A."/>
            <person name="Lipzen A."/>
            <person name="He G."/>
            <person name="Yan M."/>
            <person name="Ng V."/>
            <person name="Cullen D."/>
            <person name="Martin F."/>
            <person name="Rosso M.-N."/>
            <person name="Henrissat B."/>
            <person name="Hibbett D."/>
            <person name="Martinez A.T."/>
            <person name="Grigoriev I.V."/>
        </authorList>
    </citation>
    <scope>NUCLEOTIDE SEQUENCE</scope>
    <source>
        <strain evidence="15">CBS 506.95</strain>
    </source>
</reference>
<keyword evidence="3 11" id="KW-0645">Protease</keyword>
<keyword evidence="7 11" id="KW-0482">Metalloprotease</keyword>
<comment type="caution">
    <text evidence="15">The sequence shown here is derived from an EMBL/GenBank/DDBJ whole genome shotgun (WGS) entry which is preliminary data.</text>
</comment>
<dbReference type="SUPFAM" id="SSF63737">
    <property type="entry name" value="Leukotriene A4 hydrolase N-terminal domain"/>
    <property type="match status" value="1"/>
</dbReference>
<dbReference type="GO" id="GO:0070006">
    <property type="term" value="F:metalloaminopeptidase activity"/>
    <property type="evidence" value="ECO:0007669"/>
    <property type="project" value="TreeGrafter"/>
</dbReference>
<dbReference type="Gene3D" id="1.25.50.20">
    <property type="match status" value="1"/>
</dbReference>
<keyword evidence="5 11" id="KW-0378">Hydrolase</keyword>
<dbReference type="Gene3D" id="2.60.40.1910">
    <property type="match status" value="1"/>
</dbReference>
<gene>
    <name evidence="15" type="ORF">CPB83DRAFT_470290</name>
</gene>
<keyword evidence="4 9" id="KW-0479">Metal-binding</keyword>
<proteinExistence type="inferred from homology"/>
<dbReference type="PANTHER" id="PTHR11533:SF174">
    <property type="entry name" value="PUROMYCIN-SENSITIVE AMINOPEPTIDASE-RELATED"/>
    <property type="match status" value="1"/>
</dbReference>
<evidence type="ECO:0000256" key="2">
    <source>
        <dbReference type="ARBA" id="ARBA00022438"/>
    </source>
</evidence>
<dbReference type="GO" id="GO:0043171">
    <property type="term" value="P:peptide catabolic process"/>
    <property type="evidence" value="ECO:0007669"/>
    <property type="project" value="TreeGrafter"/>
</dbReference>
<dbReference type="Pfam" id="PF01433">
    <property type="entry name" value="Peptidase_M1"/>
    <property type="match status" value="1"/>
</dbReference>
<dbReference type="CDD" id="cd09601">
    <property type="entry name" value="M1_APN-Q_like"/>
    <property type="match status" value="1"/>
</dbReference>
<dbReference type="InterPro" id="IPR042097">
    <property type="entry name" value="Aminopeptidase_N-like_N_sf"/>
</dbReference>
<evidence type="ECO:0000256" key="1">
    <source>
        <dbReference type="ARBA" id="ARBA00010136"/>
    </source>
</evidence>
<evidence type="ECO:0000259" key="14">
    <source>
        <dbReference type="Pfam" id="PF17900"/>
    </source>
</evidence>
<dbReference type="InterPro" id="IPR014782">
    <property type="entry name" value="Peptidase_M1_dom"/>
</dbReference>
<keyword evidence="2 11" id="KW-0031">Aminopeptidase</keyword>
<evidence type="ECO:0000313" key="16">
    <source>
        <dbReference type="Proteomes" id="UP000807306"/>
    </source>
</evidence>
<feature type="binding site" evidence="9">
    <location>
        <position position="335"/>
    </location>
    <ligand>
        <name>Zn(2+)</name>
        <dbReference type="ChEBI" id="CHEBI:29105"/>
        <note>catalytic</note>
    </ligand>
</feature>
<sequence>MGSLLSSAAKDDQYRLPTDIKPTHYNITIKTDLEKLAFHGLIKVDLEVVAETSTITLNMANLSITKVFIISKTSSVEHTLMASFDTLQQRITFKIPKSLPTGSHALLVIRYSGELTGSMLGYYKSAYEVDGETKHYALTHFEPTSARRAFPCWDEPLLKATFAITMISRKGTINLSNMSAISEEPLNSGVNTSPELEEILGPIKDDNWKITKFETTPVMSSYLVALANGEFEYFESSVKMPLSKKILPLRIYATKEHIHQAQFALDAKAAVLPLYEKIFNVEYPLPKLDTLVASDFDASAMENWGLITGKITVFLLDPDSGDLQAKKLVASIQSHEVAHMWFGNITTLEWWTYVHLNEGFATLMGEVIIPDKIWPEWRVNSEFITGHLNRALSLDAKISSHPIEVDIPDPNHVSQPLQYCACCLLTSAKMCSSKVFPVISRSICLETPSRKIFGKAGFPVLTVTEDEKGISIKQDRFMEANNVAEENKTVWNVPLKIVTEKDGQRHVDNTHLLAERTTHVKLDASKSFKLNADTTGVYRVLYTPERLAVIAAEATKENSIFSLEDRLGLVQDSFASAKAGLAKVSGALTLVESWENENEYLVLSGIGDITNLISTFWESPKIVDGLNTFRRTLFVPIVEKLGYDYPSDESHDVRLLRTIAISQAAYAEDKSVVADLQSRFKHYTDTGDDSQIASDLQRVVFTTATKYGGRSEWKNVVELHDRPRTPQEKNAAIFALGATQDEDLIKETLEFIGKKARDQDIVLFFSGLGSNFKARRALTEYFQKNYDILFKRFESNFSLPFLVKLSSEYYSSMKDLELLEEFYQDKDTSKYKLALAQTLDEIRARAGYVTRSLKEIVEWLGKRK</sequence>
<protein>
    <recommendedName>
        <fullName evidence="11">Aminopeptidase</fullName>
        <ecNumber evidence="11">3.4.11.-</ecNumber>
    </recommendedName>
</protein>
<organism evidence="15 16">
    <name type="scientific">Crepidotus variabilis</name>
    <dbReference type="NCBI Taxonomy" id="179855"/>
    <lineage>
        <taxon>Eukaryota</taxon>
        <taxon>Fungi</taxon>
        <taxon>Dikarya</taxon>
        <taxon>Basidiomycota</taxon>
        <taxon>Agaricomycotina</taxon>
        <taxon>Agaricomycetes</taxon>
        <taxon>Agaricomycetidae</taxon>
        <taxon>Agaricales</taxon>
        <taxon>Agaricineae</taxon>
        <taxon>Crepidotaceae</taxon>
        <taxon>Crepidotus</taxon>
    </lineage>
</organism>